<accession>A0A843TZY0</accession>
<dbReference type="PANTHER" id="PTHR15860">
    <property type="entry name" value="UNCHARACTERIZED RING FINGER-CONTAINING PROTEIN"/>
    <property type="match status" value="1"/>
</dbReference>
<dbReference type="GO" id="GO:1904294">
    <property type="term" value="P:positive regulation of ERAD pathway"/>
    <property type="evidence" value="ECO:0007669"/>
    <property type="project" value="InterPro"/>
</dbReference>
<dbReference type="Proteomes" id="UP000652761">
    <property type="component" value="Unassembled WGS sequence"/>
</dbReference>
<evidence type="ECO:0000256" key="2">
    <source>
        <dbReference type="ARBA" id="ARBA00022692"/>
    </source>
</evidence>
<evidence type="ECO:0000256" key="4">
    <source>
        <dbReference type="ARBA" id="ARBA00022989"/>
    </source>
</evidence>
<feature type="region of interest" description="Disordered" evidence="6">
    <location>
        <begin position="102"/>
        <end position="192"/>
    </location>
</feature>
<comment type="caution">
    <text evidence="8">The sequence shown here is derived from an EMBL/GenBank/DDBJ whole genome shotgun (WGS) entry which is preliminary data.</text>
</comment>
<evidence type="ECO:0000256" key="5">
    <source>
        <dbReference type="ARBA" id="ARBA00023136"/>
    </source>
</evidence>
<dbReference type="AlphaFoldDB" id="A0A843TZY0"/>
<sequence length="253" mass="26452">MEMAGGGSDSYSNAPGSAGADGRSSRRYGMPLSASNFIQTPISALLEYSGILRPRSSHPEHESLVDGEGVATGFRDHASSRGSEASVSAAAGGEVSIRIIGSGDQDSLRTGTGSSQQLATGPGREGIAGEAGVQAEHAPAACDRQDGDPGNEDGMAEGASSATSSPSISSVSSASTESESGNGLGGSNRDSPYQRYDIQQAARWIEQILPFSLLLLVVFIRQHLQGVYFSLGPLSSLGVCFHRYLRFMRRFRF</sequence>
<feature type="transmembrane region" description="Helical" evidence="7">
    <location>
        <begin position="226"/>
        <end position="245"/>
    </location>
</feature>
<keyword evidence="9" id="KW-1185">Reference proteome</keyword>
<keyword evidence="5 7" id="KW-0472">Membrane</keyword>
<evidence type="ECO:0000256" key="1">
    <source>
        <dbReference type="ARBA" id="ARBA00004141"/>
    </source>
</evidence>
<evidence type="ECO:0000313" key="8">
    <source>
        <dbReference type="EMBL" id="MQL78382.1"/>
    </source>
</evidence>
<feature type="compositionally biased region" description="Polar residues" evidence="6">
    <location>
        <begin position="104"/>
        <end position="119"/>
    </location>
</feature>
<gene>
    <name evidence="8" type="ORF">Taro_010816</name>
</gene>
<dbReference type="OrthoDB" id="1939067at2759"/>
<dbReference type="PANTHER" id="PTHR15860:SF27">
    <property type="entry name" value="RING_U-BOX SUPERFAMILY PROTEIN"/>
    <property type="match status" value="1"/>
</dbReference>
<evidence type="ECO:0000313" key="9">
    <source>
        <dbReference type="Proteomes" id="UP000652761"/>
    </source>
</evidence>
<dbReference type="EMBL" id="NMUH01000397">
    <property type="protein sequence ID" value="MQL78382.1"/>
    <property type="molecule type" value="Genomic_DNA"/>
</dbReference>
<keyword evidence="3" id="KW-0833">Ubl conjugation pathway</keyword>
<keyword evidence="4 7" id="KW-1133">Transmembrane helix</keyword>
<dbReference type="GO" id="GO:0016020">
    <property type="term" value="C:membrane"/>
    <property type="evidence" value="ECO:0007669"/>
    <property type="project" value="UniProtKB-SubCell"/>
</dbReference>
<dbReference type="GO" id="GO:0061630">
    <property type="term" value="F:ubiquitin protein ligase activity"/>
    <property type="evidence" value="ECO:0007669"/>
    <property type="project" value="InterPro"/>
</dbReference>
<feature type="region of interest" description="Disordered" evidence="6">
    <location>
        <begin position="72"/>
        <end position="91"/>
    </location>
</feature>
<reference evidence="8" key="1">
    <citation type="submission" date="2017-07" db="EMBL/GenBank/DDBJ databases">
        <title>Taro Niue Genome Assembly and Annotation.</title>
        <authorList>
            <person name="Atibalentja N."/>
            <person name="Keating K."/>
            <person name="Fields C.J."/>
        </authorList>
    </citation>
    <scope>NUCLEOTIDE SEQUENCE</scope>
    <source>
        <strain evidence="8">Niue_2</strain>
        <tissue evidence="8">Leaf</tissue>
    </source>
</reference>
<feature type="compositionally biased region" description="Low complexity" evidence="6">
    <location>
        <begin position="80"/>
        <end position="91"/>
    </location>
</feature>
<name>A0A843TZY0_COLES</name>
<keyword evidence="2 7" id="KW-0812">Transmembrane</keyword>
<evidence type="ECO:0000256" key="6">
    <source>
        <dbReference type="SAM" id="MobiDB-lite"/>
    </source>
</evidence>
<evidence type="ECO:0000256" key="3">
    <source>
        <dbReference type="ARBA" id="ARBA00022786"/>
    </source>
</evidence>
<dbReference type="InterPro" id="IPR044235">
    <property type="entry name" value="RNFT1/2"/>
</dbReference>
<organism evidence="8 9">
    <name type="scientific">Colocasia esculenta</name>
    <name type="common">Wild taro</name>
    <name type="synonym">Arum esculentum</name>
    <dbReference type="NCBI Taxonomy" id="4460"/>
    <lineage>
        <taxon>Eukaryota</taxon>
        <taxon>Viridiplantae</taxon>
        <taxon>Streptophyta</taxon>
        <taxon>Embryophyta</taxon>
        <taxon>Tracheophyta</taxon>
        <taxon>Spermatophyta</taxon>
        <taxon>Magnoliopsida</taxon>
        <taxon>Liliopsida</taxon>
        <taxon>Araceae</taxon>
        <taxon>Aroideae</taxon>
        <taxon>Colocasieae</taxon>
        <taxon>Colocasia</taxon>
    </lineage>
</organism>
<proteinExistence type="predicted"/>
<feature type="region of interest" description="Disordered" evidence="6">
    <location>
        <begin position="1"/>
        <end position="29"/>
    </location>
</feature>
<comment type="subcellular location">
    <subcellularLocation>
        <location evidence="1">Membrane</location>
        <topology evidence="1">Multi-pass membrane protein</topology>
    </subcellularLocation>
</comment>
<feature type="compositionally biased region" description="Low complexity" evidence="6">
    <location>
        <begin position="160"/>
        <end position="181"/>
    </location>
</feature>
<protein>
    <submittedName>
        <fullName evidence="8">Uncharacterized protein</fullName>
    </submittedName>
</protein>
<evidence type="ECO:0000256" key="7">
    <source>
        <dbReference type="SAM" id="Phobius"/>
    </source>
</evidence>